<comment type="subcellular location">
    <subcellularLocation>
        <location evidence="1">Nucleus</location>
    </subcellularLocation>
</comment>
<keyword evidence="20" id="KW-0863">Zinc-finger</keyword>
<dbReference type="Gene3D" id="2.40.70.10">
    <property type="entry name" value="Acid Proteases"/>
    <property type="match status" value="1"/>
</dbReference>
<keyword evidence="17" id="KW-0233">DNA recombination</keyword>
<feature type="domain" description="Reverse transcriptase" evidence="24">
    <location>
        <begin position="519"/>
        <end position="698"/>
    </location>
</feature>
<dbReference type="InterPro" id="IPR056924">
    <property type="entry name" value="SH3_Tf2-1"/>
</dbReference>
<name>A0A3B1IBQ3_ASTMX</name>
<evidence type="ECO:0000256" key="14">
    <source>
        <dbReference type="ARBA" id="ARBA00022918"/>
    </source>
</evidence>
<dbReference type="PROSITE" id="PS50878">
    <property type="entry name" value="RT_POL"/>
    <property type="match status" value="1"/>
</dbReference>
<dbReference type="InterPro" id="IPR043128">
    <property type="entry name" value="Rev_trsase/Diguanyl_cyclase"/>
</dbReference>
<dbReference type="SUPFAM" id="SSF56672">
    <property type="entry name" value="DNA/RNA polymerases"/>
    <property type="match status" value="1"/>
</dbReference>
<keyword evidence="18" id="KW-0511">Multifunctional enzyme</keyword>
<feature type="domain" description="CCHC-type" evidence="23">
    <location>
        <begin position="274"/>
        <end position="288"/>
    </location>
</feature>
<dbReference type="PROSITE" id="PS50158">
    <property type="entry name" value="ZF_CCHC"/>
    <property type="match status" value="1"/>
</dbReference>
<dbReference type="InterPro" id="IPR001584">
    <property type="entry name" value="Integrase_cat-core"/>
</dbReference>
<keyword evidence="16" id="KW-0238">DNA-binding</keyword>
<dbReference type="GO" id="GO:0004523">
    <property type="term" value="F:RNA-DNA hybrid ribonuclease activity"/>
    <property type="evidence" value="ECO:0007669"/>
    <property type="project" value="UniProtKB-EC"/>
</dbReference>
<evidence type="ECO:0000256" key="16">
    <source>
        <dbReference type="ARBA" id="ARBA00023125"/>
    </source>
</evidence>
<reference evidence="27" key="2">
    <citation type="journal article" date="2014" name="Nat. Commun.">
        <title>The cavefish genome reveals candidate genes for eye loss.</title>
        <authorList>
            <person name="McGaugh S.E."/>
            <person name="Gross J.B."/>
            <person name="Aken B."/>
            <person name="Blin M."/>
            <person name="Borowsky R."/>
            <person name="Chalopin D."/>
            <person name="Hinaux H."/>
            <person name="Jeffery W.R."/>
            <person name="Keene A."/>
            <person name="Ma L."/>
            <person name="Minx P."/>
            <person name="Murphy D."/>
            <person name="O'Quin K.E."/>
            <person name="Retaux S."/>
            <person name="Rohner N."/>
            <person name="Searle S.M."/>
            <person name="Stahl B.A."/>
            <person name="Tabin C."/>
            <person name="Volff J.N."/>
            <person name="Yoshizawa M."/>
            <person name="Warren W.C."/>
        </authorList>
    </citation>
    <scope>NUCLEOTIDE SEQUENCE [LARGE SCALE GENOMIC DNA]</scope>
    <source>
        <strain evidence="27">female</strain>
    </source>
</reference>
<dbReference type="InterPro" id="IPR000953">
    <property type="entry name" value="Chromo/chromo_shadow_dom"/>
</dbReference>
<feature type="region of interest" description="Disordered" evidence="21">
    <location>
        <begin position="1387"/>
        <end position="1438"/>
    </location>
</feature>
<keyword evidence="6" id="KW-0548">Nucleotidyltransferase</keyword>
<dbReference type="Pfam" id="PF17921">
    <property type="entry name" value="Integrase_H2C2"/>
    <property type="match status" value="1"/>
</dbReference>
<dbReference type="InterPro" id="IPR005162">
    <property type="entry name" value="Retrotrans_gag_dom"/>
</dbReference>
<dbReference type="Ensembl" id="ENSAMXT00000032700.1">
    <property type="protein sequence ID" value="ENSAMXP00000027267.1"/>
    <property type="gene ID" value="ENSAMXG00000040695.1"/>
</dbReference>
<dbReference type="Bgee" id="ENSAMXG00000040695">
    <property type="expression patterns" value="Expressed in head kidney and 10 other cell types or tissues"/>
</dbReference>
<dbReference type="GO" id="GO:0003677">
    <property type="term" value="F:DNA binding"/>
    <property type="evidence" value="ECO:0007669"/>
    <property type="project" value="UniProtKB-KW"/>
</dbReference>
<evidence type="ECO:0000256" key="9">
    <source>
        <dbReference type="ARBA" id="ARBA00022750"/>
    </source>
</evidence>
<keyword evidence="13" id="KW-0229">DNA integration</keyword>
<dbReference type="SUPFAM" id="SSF53098">
    <property type="entry name" value="Ribonuclease H-like"/>
    <property type="match status" value="1"/>
</dbReference>
<evidence type="ECO:0000259" key="24">
    <source>
        <dbReference type="PROSITE" id="PS50878"/>
    </source>
</evidence>
<keyword evidence="12" id="KW-0460">Magnesium</keyword>
<keyword evidence="7" id="KW-0540">Nuclease</keyword>
<evidence type="ECO:0000256" key="11">
    <source>
        <dbReference type="ARBA" id="ARBA00022801"/>
    </source>
</evidence>
<dbReference type="PROSITE" id="PS50994">
    <property type="entry name" value="INTEGRASE"/>
    <property type="match status" value="1"/>
</dbReference>
<dbReference type="Pfam" id="PF17919">
    <property type="entry name" value="RT_RNaseH_2"/>
    <property type="match status" value="1"/>
</dbReference>
<evidence type="ECO:0000256" key="3">
    <source>
        <dbReference type="ARBA" id="ARBA00012180"/>
    </source>
</evidence>
<dbReference type="GO" id="GO:0006508">
    <property type="term" value="P:proteolysis"/>
    <property type="evidence" value="ECO:0007669"/>
    <property type="project" value="UniProtKB-KW"/>
</dbReference>
<organism evidence="26 27">
    <name type="scientific">Astyanax mexicanus</name>
    <name type="common">Blind cave fish</name>
    <name type="synonym">Astyanax fasciatus mexicanus</name>
    <dbReference type="NCBI Taxonomy" id="7994"/>
    <lineage>
        <taxon>Eukaryota</taxon>
        <taxon>Metazoa</taxon>
        <taxon>Chordata</taxon>
        <taxon>Craniata</taxon>
        <taxon>Vertebrata</taxon>
        <taxon>Euteleostomi</taxon>
        <taxon>Actinopterygii</taxon>
        <taxon>Neopterygii</taxon>
        <taxon>Teleostei</taxon>
        <taxon>Ostariophysi</taxon>
        <taxon>Characiformes</taxon>
        <taxon>Characoidei</taxon>
        <taxon>Acestrorhamphidae</taxon>
        <taxon>Acestrorhamphinae</taxon>
        <taxon>Astyanax</taxon>
    </lineage>
</organism>
<keyword evidence="20" id="KW-0862">Zinc</keyword>
<evidence type="ECO:0000313" key="27">
    <source>
        <dbReference type="Proteomes" id="UP000018467"/>
    </source>
</evidence>
<comment type="similarity">
    <text evidence="2">Belongs to the beta type-B retroviral polymerase family. HERV class-II K(HML-2) pol subfamily.</text>
</comment>
<evidence type="ECO:0000256" key="2">
    <source>
        <dbReference type="ARBA" id="ARBA00010879"/>
    </source>
</evidence>
<feature type="compositionally biased region" description="Polar residues" evidence="21">
    <location>
        <begin position="34"/>
        <end position="60"/>
    </location>
</feature>
<dbReference type="EC" id="3.1.26.4" evidence="3"/>
<accession>A0A3B1IBQ3</accession>
<dbReference type="Pfam" id="PF00665">
    <property type="entry name" value="rve"/>
    <property type="match status" value="1"/>
</dbReference>
<dbReference type="FunFam" id="3.10.20.370:FF:000003">
    <property type="entry name" value="Transposon Tf2-6 polyprotein"/>
    <property type="match status" value="1"/>
</dbReference>
<evidence type="ECO:0000256" key="13">
    <source>
        <dbReference type="ARBA" id="ARBA00022908"/>
    </source>
</evidence>
<dbReference type="CDD" id="cd09274">
    <property type="entry name" value="RNase_HI_RT_Ty3"/>
    <property type="match status" value="1"/>
</dbReference>
<dbReference type="InterPro" id="IPR021109">
    <property type="entry name" value="Peptidase_aspartic_dom_sf"/>
</dbReference>
<dbReference type="InterPro" id="IPR000477">
    <property type="entry name" value="RT_dom"/>
</dbReference>
<proteinExistence type="inferred from homology"/>
<dbReference type="FunFam" id="1.10.340.70:FF:000001">
    <property type="entry name" value="Retrovirus-related Pol polyprotein from transposon gypsy-like Protein"/>
    <property type="match status" value="1"/>
</dbReference>
<dbReference type="GO" id="GO:0006310">
    <property type="term" value="P:DNA recombination"/>
    <property type="evidence" value="ECO:0007669"/>
    <property type="project" value="UniProtKB-KW"/>
</dbReference>
<evidence type="ECO:0000256" key="8">
    <source>
        <dbReference type="ARBA" id="ARBA00022723"/>
    </source>
</evidence>
<keyword evidence="14" id="KW-0695">RNA-directed DNA polymerase</keyword>
<evidence type="ECO:0000256" key="1">
    <source>
        <dbReference type="ARBA" id="ARBA00004123"/>
    </source>
</evidence>
<keyword evidence="15" id="KW-0239">DNA-directed DNA polymerase</keyword>
<dbReference type="Proteomes" id="UP000018467">
    <property type="component" value="Unassembled WGS sequence"/>
</dbReference>
<evidence type="ECO:0000256" key="15">
    <source>
        <dbReference type="ARBA" id="ARBA00022932"/>
    </source>
</evidence>
<protein>
    <recommendedName>
        <fullName evidence="19">Gypsy retrotransposon integrase-like protein 1</fullName>
        <ecNumber evidence="3">3.1.26.4</ecNumber>
    </recommendedName>
</protein>
<dbReference type="GO" id="GO:0003887">
    <property type="term" value="F:DNA-directed DNA polymerase activity"/>
    <property type="evidence" value="ECO:0007669"/>
    <property type="project" value="UniProtKB-KW"/>
</dbReference>
<dbReference type="Gene3D" id="3.30.70.270">
    <property type="match status" value="2"/>
</dbReference>
<evidence type="ECO:0000256" key="12">
    <source>
        <dbReference type="ARBA" id="ARBA00022842"/>
    </source>
</evidence>
<dbReference type="InterPro" id="IPR050951">
    <property type="entry name" value="Retrovirus_Pol_polyprotein"/>
</dbReference>
<dbReference type="InterPro" id="IPR036397">
    <property type="entry name" value="RNaseH_sf"/>
</dbReference>
<evidence type="ECO:0000256" key="5">
    <source>
        <dbReference type="ARBA" id="ARBA00022679"/>
    </source>
</evidence>
<dbReference type="SMART" id="SM00298">
    <property type="entry name" value="CHROMO"/>
    <property type="match status" value="1"/>
</dbReference>
<reference evidence="26" key="4">
    <citation type="submission" date="2025-09" db="UniProtKB">
        <authorList>
            <consortium name="Ensembl"/>
        </authorList>
    </citation>
    <scope>IDENTIFICATION</scope>
</reference>
<dbReference type="InterPro" id="IPR012337">
    <property type="entry name" value="RNaseH-like_sf"/>
</dbReference>
<dbReference type="InterPro" id="IPR016197">
    <property type="entry name" value="Chromo-like_dom_sf"/>
</dbReference>
<dbReference type="InterPro" id="IPR036875">
    <property type="entry name" value="Znf_CCHC_sf"/>
</dbReference>
<dbReference type="CDD" id="cd01647">
    <property type="entry name" value="RT_LTR"/>
    <property type="match status" value="1"/>
</dbReference>
<evidence type="ECO:0000256" key="6">
    <source>
        <dbReference type="ARBA" id="ARBA00022695"/>
    </source>
</evidence>
<dbReference type="Gene3D" id="3.30.420.10">
    <property type="entry name" value="Ribonuclease H-like superfamily/Ribonuclease H"/>
    <property type="match status" value="1"/>
</dbReference>
<keyword evidence="11" id="KW-0378">Hydrolase</keyword>
<dbReference type="SUPFAM" id="SSF54160">
    <property type="entry name" value="Chromo domain-like"/>
    <property type="match status" value="1"/>
</dbReference>
<feature type="compositionally biased region" description="Basic residues" evidence="21">
    <location>
        <begin position="1395"/>
        <end position="1405"/>
    </location>
</feature>
<keyword evidence="4" id="KW-0645">Protease</keyword>
<evidence type="ECO:0000256" key="21">
    <source>
        <dbReference type="SAM" id="MobiDB-lite"/>
    </source>
</evidence>
<dbReference type="FunFam" id="3.30.420.10:FF:000032">
    <property type="entry name" value="Retrovirus-related Pol polyprotein from transposon 297-like Protein"/>
    <property type="match status" value="1"/>
</dbReference>
<feature type="region of interest" description="Disordered" evidence="21">
    <location>
        <begin position="28"/>
        <end position="60"/>
    </location>
</feature>
<dbReference type="Gene3D" id="2.40.50.40">
    <property type="match status" value="1"/>
</dbReference>
<evidence type="ECO:0000256" key="18">
    <source>
        <dbReference type="ARBA" id="ARBA00023268"/>
    </source>
</evidence>
<evidence type="ECO:0000256" key="4">
    <source>
        <dbReference type="ARBA" id="ARBA00022670"/>
    </source>
</evidence>
<dbReference type="GO" id="GO:0004190">
    <property type="term" value="F:aspartic-type endopeptidase activity"/>
    <property type="evidence" value="ECO:0007669"/>
    <property type="project" value="UniProtKB-KW"/>
</dbReference>
<evidence type="ECO:0000256" key="17">
    <source>
        <dbReference type="ARBA" id="ARBA00023172"/>
    </source>
</evidence>
<evidence type="ECO:0000259" key="22">
    <source>
        <dbReference type="PROSITE" id="PS50013"/>
    </source>
</evidence>
<evidence type="ECO:0000256" key="10">
    <source>
        <dbReference type="ARBA" id="ARBA00022759"/>
    </source>
</evidence>
<dbReference type="Pfam" id="PF24626">
    <property type="entry name" value="SH3_Tf2-1"/>
    <property type="match status" value="1"/>
</dbReference>
<evidence type="ECO:0000259" key="25">
    <source>
        <dbReference type="PROSITE" id="PS50994"/>
    </source>
</evidence>
<dbReference type="GO" id="GO:0003964">
    <property type="term" value="F:RNA-directed DNA polymerase activity"/>
    <property type="evidence" value="ECO:0007669"/>
    <property type="project" value="UniProtKB-KW"/>
</dbReference>
<evidence type="ECO:0000256" key="19">
    <source>
        <dbReference type="ARBA" id="ARBA00039658"/>
    </source>
</evidence>
<keyword evidence="27" id="KW-1185">Reference proteome</keyword>
<feature type="domain" description="Integrase catalytic" evidence="25">
    <location>
        <begin position="1037"/>
        <end position="1196"/>
    </location>
</feature>
<dbReference type="GO" id="GO:0005634">
    <property type="term" value="C:nucleus"/>
    <property type="evidence" value="ECO:0007669"/>
    <property type="project" value="UniProtKB-SubCell"/>
</dbReference>
<keyword evidence="8" id="KW-0479">Metal-binding</keyword>
<dbReference type="FunFam" id="3.30.70.270:FF:000020">
    <property type="entry name" value="Transposon Tf2-6 polyprotein-like Protein"/>
    <property type="match status" value="1"/>
</dbReference>
<keyword evidence="5" id="KW-0808">Transferase</keyword>
<dbReference type="SUPFAM" id="SSF57756">
    <property type="entry name" value="Retrovirus zinc finger-like domains"/>
    <property type="match status" value="1"/>
</dbReference>
<evidence type="ECO:0000259" key="23">
    <source>
        <dbReference type="PROSITE" id="PS50158"/>
    </source>
</evidence>
<dbReference type="GO" id="GO:0008270">
    <property type="term" value="F:zinc ion binding"/>
    <property type="evidence" value="ECO:0007669"/>
    <property type="project" value="UniProtKB-KW"/>
</dbReference>
<dbReference type="PROSITE" id="PS50013">
    <property type="entry name" value="CHROMO_2"/>
    <property type="match status" value="1"/>
</dbReference>
<dbReference type="PANTHER" id="PTHR37984">
    <property type="entry name" value="PROTEIN CBG26694"/>
    <property type="match status" value="1"/>
</dbReference>
<evidence type="ECO:0000256" key="7">
    <source>
        <dbReference type="ARBA" id="ARBA00022722"/>
    </source>
</evidence>
<keyword evidence="9" id="KW-0064">Aspartyl protease</keyword>
<dbReference type="InterPro" id="IPR041588">
    <property type="entry name" value="Integrase_H2C2"/>
</dbReference>
<feature type="domain" description="Chromo" evidence="22">
    <location>
        <begin position="1339"/>
        <end position="1397"/>
    </location>
</feature>
<dbReference type="SMART" id="SM00343">
    <property type="entry name" value="ZnF_C2HC"/>
    <property type="match status" value="1"/>
</dbReference>
<dbReference type="InterPro" id="IPR023780">
    <property type="entry name" value="Chromo_domain"/>
</dbReference>
<reference evidence="26" key="3">
    <citation type="submission" date="2025-08" db="UniProtKB">
        <authorList>
            <consortium name="Ensembl"/>
        </authorList>
    </citation>
    <scope>IDENTIFICATION</scope>
</reference>
<keyword evidence="10" id="KW-0255">Endonuclease</keyword>
<dbReference type="CDD" id="cd00303">
    <property type="entry name" value="retropepsin_like"/>
    <property type="match status" value="1"/>
</dbReference>
<dbReference type="InterPro" id="IPR041577">
    <property type="entry name" value="RT_RNaseH_2"/>
</dbReference>
<feature type="compositionally biased region" description="Polar residues" evidence="21">
    <location>
        <begin position="1428"/>
        <end position="1438"/>
    </location>
</feature>
<dbReference type="InParanoid" id="A0A3B1IBQ3"/>
<evidence type="ECO:0000313" key="26">
    <source>
        <dbReference type="Ensembl" id="ENSAMXP00000027267.1"/>
    </source>
</evidence>
<dbReference type="Pfam" id="PF00385">
    <property type="entry name" value="Chromo"/>
    <property type="match status" value="1"/>
</dbReference>
<dbReference type="Pfam" id="PF00078">
    <property type="entry name" value="RVT_1"/>
    <property type="match status" value="1"/>
</dbReference>
<evidence type="ECO:0000256" key="20">
    <source>
        <dbReference type="PROSITE-ProRule" id="PRU00047"/>
    </source>
</evidence>
<dbReference type="InterPro" id="IPR043502">
    <property type="entry name" value="DNA/RNA_pol_sf"/>
</dbReference>
<sequence length="1438" mass="162401">MDPAGLEERLARQEQRLDELVQLVQAALRPSPPTEQLDSTASNDPSQLSSTSNPPIADPGSSTVFIAVPERYDGSPDHCKGFLMQCTLYINHHPAQFQSEVDKIHFVLSLLTGRAKEWATALWTNNSDVLHSESRFYALFKSVFDHPAAGRDVGSLLCDLKQGSKSAAEYALEFRTLAAGSGWSEPALLTMYRRGLRRDLQAELVCRGDAMSLDQFIQTSIALDSLLCERRRLRNTQMVYPFPVPSSSEPEPMQIGRAHLSLEERQRRLRDRLCLYCGQAGHMRSSCPVRPSSAGTSEVSEKISCLFENKQMLLRVSVWWCSESFSLSALVDSGAAGNFMDIGLARKLQIPLNTCHTPLSIKALDGRPLGDGSVTKTTTNLKLKVGLFHEETLTFFAIDSPDHPIILGFPWLSKHDPSISWRNCDIVKWSDFCLANCLSLPCFSTKIESPHVDTTDSIPPEYLDLAEVFSKSKASQLPPHRPWDCAIELLPDTCPPKSRIYPLSQPETIALESYIDEALKLGYIRPSTSPAAAGFFFVEKKDGGLRPCIDYRGLNAVTVKYRYPLPLVPAALEQLRHAKIFTKLDLRSAYNLIRIRKGDEWKTAFITTRGHYEYLVMPYGLSGAPSVFQAFVNEVLRDMIDRWVIIYIDDILIYSATLSEHINHVKQVLQRLLHHSLFVKAEKCEFHKDQISFLGYNIDANGVSMDQTKVSAVIDWPQPKNVKELQRFLGFSNFYRRFIRGFSSVAAPLTSLLRGQQKTLKWTEEASAAFTALKKHFVSAPVLRHPDPSLPFVVEVDASETGVGAVLSQHSGMPPKLHPCAFFSRKLTQAERNYDVGNRELLSMKAAFEEWRHWLEGAQHPFLVLTDHRNLEYLKTAKRLNSRQARWALFFTRFDFTVTYRPGSKNTKADALSRIHGPEPVQKNENILPSSIVIAPIQWDIMDEVLQAQQTDPSPSTCPAEKTYVPSSVRNHLLHWIHTTPSSGHPGIQRMTDLVSNKFWWPSLRNDVKNFVNDCSVCAQSKSPRQLPAGHLEPLPIPNRPWSHIGIDFITDLPASQGFTTILVIIDRFSKACRLVPMTKLPTAWQTAEALFQYVFRYYGLPEDIVSDRGTQFTSHVWKAFCSCLNINVSLTSGYHPQANGQVERLNQEIGRFLRSYCSRSQNDWSRYLPWAEYAQNSLRHSSTGLTPFQCILGFQPPFFPWTGEPSNVPAVNDWMRRSAQTWEEAHVRLQRAVRRQKFHADKRRRTAPTLSPGQMVWLSTRDLRLKLPSKKLSPRFIGPFKVLRQICPVSYRLDLPATYRISPTFHVSLLKPVSSTSQVPGHVSEPPPPLDVEGSPAYSVRALLDSRRRGRRMFYLVDWEGYGPEERSWVSADDILDPSLITDYHLANPGRPAPRPRGRPRRRGVLASGAARQGGGSVTYRPGDSPPNHQRSLSPEY</sequence>
<dbReference type="Pfam" id="PF03732">
    <property type="entry name" value="Retrotrans_gag"/>
    <property type="match status" value="1"/>
</dbReference>
<dbReference type="Gene3D" id="3.10.10.10">
    <property type="entry name" value="HIV Type 1 Reverse Transcriptase, subunit A, domain 1"/>
    <property type="match status" value="1"/>
</dbReference>
<dbReference type="InterPro" id="IPR001878">
    <property type="entry name" value="Znf_CCHC"/>
</dbReference>
<dbReference type="PANTHER" id="PTHR37984:SF5">
    <property type="entry name" value="PROTEIN NYNRIN-LIKE"/>
    <property type="match status" value="1"/>
</dbReference>
<dbReference type="GO" id="GO:0015074">
    <property type="term" value="P:DNA integration"/>
    <property type="evidence" value="ECO:0007669"/>
    <property type="project" value="UniProtKB-KW"/>
</dbReference>
<reference evidence="27" key="1">
    <citation type="submission" date="2013-03" db="EMBL/GenBank/DDBJ databases">
        <authorList>
            <person name="Jeffery W."/>
            <person name="Warren W."/>
            <person name="Wilson R.K."/>
        </authorList>
    </citation>
    <scope>NUCLEOTIDE SEQUENCE</scope>
    <source>
        <strain evidence="27">female</strain>
    </source>
</reference>
<dbReference type="GeneTree" id="ENSGT01040000240511"/>
<dbReference type="Gene3D" id="1.10.340.70">
    <property type="match status" value="1"/>
</dbReference>